<protein>
    <recommendedName>
        <fullName evidence="4">Baseplate protein J-like domain-containing protein</fullName>
    </recommendedName>
</protein>
<evidence type="ECO:0000313" key="3">
    <source>
        <dbReference type="Proteomes" id="UP000034154"/>
    </source>
</evidence>
<reference evidence="2 3" key="1">
    <citation type="journal article" date="2015" name="Nature">
        <title>rRNA introns, odd ribosomes, and small enigmatic genomes across a large radiation of phyla.</title>
        <authorList>
            <person name="Brown C.T."/>
            <person name="Hug L.A."/>
            <person name="Thomas B.C."/>
            <person name="Sharon I."/>
            <person name="Castelle C.J."/>
            <person name="Singh A."/>
            <person name="Wilkins M.J."/>
            <person name="Williams K.H."/>
            <person name="Banfield J.F."/>
        </authorList>
    </citation>
    <scope>NUCLEOTIDE SEQUENCE [LARGE SCALE GENOMIC DNA]</scope>
</reference>
<dbReference type="AlphaFoldDB" id="A0A0G1JIS2"/>
<comment type="caution">
    <text evidence="2">The sequence shown here is derived from an EMBL/GenBank/DDBJ whole genome shotgun (WGS) entry which is preliminary data.</text>
</comment>
<keyword evidence="1" id="KW-0812">Transmembrane</keyword>
<evidence type="ECO:0000256" key="1">
    <source>
        <dbReference type="SAM" id="Phobius"/>
    </source>
</evidence>
<evidence type="ECO:0008006" key="4">
    <source>
        <dbReference type="Google" id="ProtNLM"/>
    </source>
</evidence>
<feature type="transmembrane region" description="Helical" evidence="1">
    <location>
        <begin position="72"/>
        <end position="91"/>
    </location>
</feature>
<keyword evidence="1" id="KW-0472">Membrane</keyword>
<gene>
    <name evidence="2" type="ORF">UW63_C0015G0009</name>
</gene>
<evidence type="ECO:0000313" key="2">
    <source>
        <dbReference type="EMBL" id="KKT71506.1"/>
    </source>
</evidence>
<accession>A0A0G1JIS2</accession>
<dbReference type="Proteomes" id="UP000034154">
    <property type="component" value="Unassembled WGS sequence"/>
</dbReference>
<proteinExistence type="predicted"/>
<dbReference type="EMBL" id="LCJB01000015">
    <property type="protein sequence ID" value="KKT71506.1"/>
    <property type="molecule type" value="Genomic_DNA"/>
</dbReference>
<organism evidence="2 3">
    <name type="scientific">Candidatus Uhrbacteria bacterium GW2011_GWF2_44_350</name>
    <dbReference type="NCBI Taxonomy" id="1619000"/>
    <lineage>
        <taxon>Bacteria</taxon>
        <taxon>Candidatus Uhriibacteriota</taxon>
    </lineage>
</organism>
<name>A0A0G1JIS2_9BACT</name>
<sequence length="442" mass="47930">MLWYNKGELGNNRYQDKNFIFFLTTFVPKKFMTPVAKKKKITTVSKKLTPREVKPSKPTSLPNPSLRLYRRIAGVFIVAVVALLAVVILLSTTKAVVLVTPKVNTVQSSFLFDVVKEAASEGQIIGVITDQVFEQTKIFPVVSGEQKEVLDKAGGLVTIKNDSSKNQPLVATTRLLSSGGVLFRLDKGVNVPAGGSLETQVYADQVGSIGDIGPDQFTIPGLATSLQSQIYAESAVAMTGGKRLVSVVTQEELDINASQLQEEMEVFAKDQLRTLSKADWSGEVFSVAVLSKVSDTEPGQEKDEVTISLKIKVAGVFFNADTLNGLASAKLYQELEDGFVFKDSDQNLYSSDPGEGSLVLEVIDANSQYGIAQMRANLEKQAIVSNTHQLLQPELLVGKSAAEVKSFLVSAGLADDVSVWIFPPWIGKIPAMVDHVTVEVKD</sequence>
<keyword evidence="1" id="KW-1133">Transmembrane helix</keyword>